<dbReference type="InterPro" id="IPR035965">
    <property type="entry name" value="PAS-like_dom_sf"/>
</dbReference>
<feature type="domain" description="Histidine kinase" evidence="9">
    <location>
        <begin position="145"/>
        <end position="353"/>
    </location>
</feature>
<dbReference type="Gene3D" id="3.30.565.10">
    <property type="entry name" value="Histidine kinase-like ATPase, C-terminal domain"/>
    <property type="match status" value="1"/>
</dbReference>
<dbReference type="InterPro" id="IPR036097">
    <property type="entry name" value="HisK_dim/P_sf"/>
</dbReference>
<dbReference type="SUPFAM" id="SSF55874">
    <property type="entry name" value="ATPase domain of HSP90 chaperone/DNA topoisomerase II/histidine kinase"/>
    <property type="match status" value="1"/>
</dbReference>
<feature type="coiled-coil region" evidence="8">
    <location>
        <begin position="7"/>
        <end position="34"/>
    </location>
</feature>
<organism evidence="11 12">
    <name type="scientific">Thiomicrorhabdus sediminis</name>
    <dbReference type="NCBI Taxonomy" id="2580412"/>
    <lineage>
        <taxon>Bacteria</taxon>
        <taxon>Pseudomonadati</taxon>
        <taxon>Pseudomonadota</taxon>
        <taxon>Gammaproteobacteria</taxon>
        <taxon>Thiotrichales</taxon>
        <taxon>Piscirickettsiaceae</taxon>
        <taxon>Thiomicrorhabdus</taxon>
    </lineage>
</organism>
<dbReference type="CDD" id="cd00075">
    <property type="entry name" value="HATPase"/>
    <property type="match status" value="1"/>
</dbReference>
<dbReference type="PANTHER" id="PTHR45453">
    <property type="entry name" value="PHOSPHATE REGULON SENSOR PROTEIN PHOR"/>
    <property type="match status" value="1"/>
</dbReference>
<comment type="catalytic activity">
    <reaction evidence="1">
        <text>ATP + protein L-histidine = ADP + protein N-phospho-L-histidine.</text>
        <dbReference type="EC" id="2.7.13.3"/>
    </reaction>
</comment>
<keyword evidence="6" id="KW-0902">Two-component regulatory system</keyword>
<dbReference type="Pfam" id="PF13188">
    <property type="entry name" value="PAS_8"/>
    <property type="match status" value="1"/>
</dbReference>
<feature type="domain" description="PAS" evidence="10">
    <location>
        <begin position="31"/>
        <end position="67"/>
    </location>
</feature>
<reference evidence="11 12" key="1">
    <citation type="submission" date="2019-05" db="EMBL/GenBank/DDBJ databases">
        <title>Thiomicrorhabdus sediminis sp. nov, a novel sulfur-oxidizing bacterium isolated from coastal sediment.</title>
        <authorList>
            <person name="Liu X."/>
        </authorList>
    </citation>
    <scope>NUCLEOTIDE SEQUENCE [LARGE SCALE GENOMIC DNA]</scope>
    <source>
        <strain evidence="11 12">G1</strain>
    </source>
</reference>
<evidence type="ECO:0000313" key="12">
    <source>
        <dbReference type="Proteomes" id="UP000304864"/>
    </source>
</evidence>
<dbReference type="AlphaFoldDB" id="A0A4P9K7N4"/>
<proteinExistence type="predicted"/>
<dbReference type="InterPro" id="IPR050351">
    <property type="entry name" value="BphY/WalK/GraS-like"/>
</dbReference>
<sequence length="355" mass="39549">MQLTHSYESLQHQVEQLQTQLEQSDQEKKQVADHLSRLLELLPAGVIVLNNQSEVIEMNPSAKKILGDDALHRDWEVVMRNVFLSRNDAGELIAHDDSIYQLSETPVDQTKNRILLIHDVTSARRLQEHVNRHQRLHSMGEMAASLAHQIRTPLASALLYVSQMDSSQLDDVSRKKFADKALRSLNHLESLVKDMLQYAKGGKGSDKAIELQTLVSELQHGVEPRIKMSDSQIRFNAFVPGLTVMGDKDALITALQNLVNNAIDIVGSKAQVEVTVNKLPNKRVDIVIHDKGPGIETERLEKIFEPFYTSRAKGTGLGLAVVRAIAEAHGGEVWVKSIVGFGSQFGLRLPLMGEQ</sequence>
<dbReference type="SMART" id="SM00388">
    <property type="entry name" value="HisKA"/>
    <property type="match status" value="1"/>
</dbReference>
<keyword evidence="4" id="KW-0808">Transferase</keyword>
<accession>A0A4P9K7N4</accession>
<dbReference type="SUPFAM" id="SSF55785">
    <property type="entry name" value="PYP-like sensor domain (PAS domain)"/>
    <property type="match status" value="1"/>
</dbReference>
<name>A0A4P9K7N4_9GAMM</name>
<evidence type="ECO:0000256" key="4">
    <source>
        <dbReference type="ARBA" id="ARBA00022679"/>
    </source>
</evidence>
<dbReference type="InterPro" id="IPR004358">
    <property type="entry name" value="Sig_transdc_His_kin-like_C"/>
</dbReference>
<evidence type="ECO:0000256" key="2">
    <source>
        <dbReference type="ARBA" id="ARBA00012438"/>
    </source>
</evidence>
<evidence type="ECO:0000259" key="9">
    <source>
        <dbReference type="PROSITE" id="PS50109"/>
    </source>
</evidence>
<dbReference type="InterPro" id="IPR003594">
    <property type="entry name" value="HATPase_dom"/>
</dbReference>
<evidence type="ECO:0000256" key="8">
    <source>
        <dbReference type="SAM" id="Coils"/>
    </source>
</evidence>
<dbReference type="SMART" id="SM00387">
    <property type="entry name" value="HATPase_c"/>
    <property type="match status" value="1"/>
</dbReference>
<dbReference type="InterPro" id="IPR000014">
    <property type="entry name" value="PAS"/>
</dbReference>
<gene>
    <name evidence="11" type="ORF">FE785_07340</name>
</gene>
<dbReference type="GO" id="GO:0004721">
    <property type="term" value="F:phosphoprotein phosphatase activity"/>
    <property type="evidence" value="ECO:0007669"/>
    <property type="project" value="TreeGrafter"/>
</dbReference>
<dbReference type="Proteomes" id="UP000304864">
    <property type="component" value="Chromosome"/>
</dbReference>
<keyword evidence="7" id="KW-0472">Membrane</keyword>
<dbReference type="GO" id="GO:0000155">
    <property type="term" value="F:phosphorelay sensor kinase activity"/>
    <property type="evidence" value="ECO:0007669"/>
    <property type="project" value="InterPro"/>
</dbReference>
<dbReference type="EC" id="2.7.13.3" evidence="2"/>
<evidence type="ECO:0000256" key="5">
    <source>
        <dbReference type="ARBA" id="ARBA00022777"/>
    </source>
</evidence>
<protein>
    <recommendedName>
        <fullName evidence="2">histidine kinase</fullName>
        <ecNumber evidence="2">2.7.13.3</ecNumber>
    </recommendedName>
</protein>
<dbReference type="SUPFAM" id="SSF47384">
    <property type="entry name" value="Homodimeric domain of signal transducing histidine kinase"/>
    <property type="match status" value="1"/>
</dbReference>
<keyword evidence="3" id="KW-0597">Phosphoprotein</keyword>
<evidence type="ECO:0000256" key="1">
    <source>
        <dbReference type="ARBA" id="ARBA00000085"/>
    </source>
</evidence>
<keyword evidence="5" id="KW-0418">Kinase</keyword>
<keyword evidence="8" id="KW-0175">Coiled coil</keyword>
<evidence type="ECO:0000256" key="7">
    <source>
        <dbReference type="ARBA" id="ARBA00023136"/>
    </source>
</evidence>
<dbReference type="PRINTS" id="PR00344">
    <property type="entry name" value="BCTRLSENSOR"/>
</dbReference>
<dbReference type="OrthoDB" id="1931120at2"/>
<evidence type="ECO:0000313" key="11">
    <source>
        <dbReference type="EMBL" id="QCU91154.1"/>
    </source>
</evidence>
<evidence type="ECO:0000256" key="6">
    <source>
        <dbReference type="ARBA" id="ARBA00023012"/>
    </source>
</evidence>
<dbReference type="Gene3D" id="1.10.287.130">
    <property type="match status" value="1"/>
</dbReference>
<evidence type="ECO:0000259" key="10">
    <source>
        <dbReference type="PROSITE" id="PS50112"/>
    </source>
</evidence>
<dbReference type="Pfam" id="PF02518">
    <property type="entry name" value="HATPase_c"/>
    <property type="match status" value="1"/>
</dbReference>
<dbReference type="InterPro" id="IPR005467">
    <property type="entry name" value="His_kinase_dom"/>
</dbReference>
<dbReference type="PANTHER" id="PTHR45453:SF1">
    <property type="entry name" value="PHOSPHATE REGULON SENSOR PROTEIN PHOR"/>
    <property type="match status" value="1"/>
</dbReference>
<dbReference type="PROSITE" id="PS50112">
    <property type="entry name" value="PAS"/>
    <property type="match status" value="1"/>
</dbReference>
<dbReference type="Pfam" id="PF00512">
    <property type="entry name" value="HisKA"/>
    <property type="match status" value="1"/>
</dbReference>
<dbReference type="GO" id="GO:0005886">
    <property type="term" value="C:plasma membrane"/>
    <property type="evidence" value="ECO:0007669"/>
    <property type="project" value="TreeGrafter"/>
</dbReference>
<dbReference type="InterPro" id="IPR003661">
    <property type="entry name" value="HisK_dim/P_dom"/>
</dbReference>
<dbReference type="PROSITE" id="PS50109">
    <property type="entry name" value="HIS_KIN"/>
    <property type="match status" value="1"/>
</dbReference>
<dbReference type="CDD" id="cd00082">
    <property type="entry name" value="HisKA"/>
    <property type="match status" value="1"/>
</dbReference>
<dbReference type="GO" id="GO:0016036">
    <property type="term" value="P:cellular response to phosphate starvation"/>
    <property type="evidence" value="ECO:0007669"/>
    <property type="project" value="TreeGrafter"/>
</dbReference>
<dbReference type="InterPro" id="IPR036890">
    <property type="entry name" value="HATPase_C_sf"/>
</dbReference>
<dbReference type="KEGG" id="thig:FE785_07340"/>
<evidence type="ECO:0000256" key="3">
    <source>
        <dbReference type="ARBA" id="ARBA00022553"/>
    </source>
</evidence>
<dbReference type="EMBL" id="CP040602">
    <property type="protein sequence ID" value="QCU91154.1"/>
    <property type="molecule type" value="Genomic_DNA"/>
</dbReference>
<keyword evidence="12" id="KW-1185">Reference proteome</keyword>